<evidence type="ECO:0000256" key="3">
    <source>
        <dbReference type="RuleBase" id="RU000384"/>
    </source>
</evidence>
<dbReference type="InterPro" id="IPR006680">
    <property type="entry name" value="Amidohydro-rel"/>
</dbReference>
<evidence type="ECO:0000313" key="6">
    <source>
        <dbReference type="EMBL" id="KAK6543658.1"/>
    </source>
</evidence>
<gene>
    <name evidence="6" type="ORF">TWF694_000398</name>
</gene>
<feature type="compositionally biased region" description="Low complexity" evidence="4">
    <location>
        <begin position="16"/>
        <end position="28"/>
    </location>
</feature>
<dbReference type="PANTHER" id="PTHR43383:SF2">
    <property type="entry name" value="AMIDOHYDROLASE 2 FAMILY PROTEIN"/>
    <property type="match status" value="1"/>
</dbReference>
<dbReference type="GO" id="GO:0016787">
    <property type="term" value="F:hydrolase activity"/>
    <property type="evidence" value="ECO:0007669"/>
    <property type="project" value="InterPro"/>
</dbReference>
<dbReference type="InterPro" id="IPR032466">
    <property type="entry name" value="Metal_Hydrolase"/>
</dbReference>
<comment type="caution">
    <text evidence="6">The sequence shown here is derived from an EMBL/GenBank/DDBJ whole genome shotgun (WGS) entry which is preliminary data.</text>
</comment>
<keyword evidence="7" id="KW-1185">Reference proteome</keyword>
<dbReference type="InterPro" id="IPR008146">
    <property type="entry name" value="Gln_synth_cat_dom"/>
</dbReference>
<name>A0AAV9XNT5_9PEZI</name>
<dbReference type="InterPro" id="IPR014746">
    <property type="entry name" value="Gln_synth/guanido_kin_cat_dom"/>
</dbReference>
<comment type="similarity">
    <text evidence="2 3">Belongs to the glutamine synthetase family.</text>
</comment>
<dbReference type="SUPFAM" id="SSF51556">
    <property type="entry name" value="Metallo-dependent hydrolases"/>
    <property type="match status" value="1"/>
</dbReference>
<proteinExistence type="inferred from homology"/>
<reference evidence="6 7" key="1">
    <citation type="submission" date="2019-10" db="EMBL/GenBank/DDBJ databases">
        <authorList>
            <person name="Palmer J.M."/>
        </authorList>
    </citation>
    <scope>NUCLEOTIDE SEQUENCE [LARGE SCALE GENOMIC DNA]</scope>
    <source>
        <strain evidence="6 7">TWF694</strain>
    </source>
</reference>
<dbReference type="PROSITE" id="PS51987">
    <property type="entry name" value="GS_CATALYTIC"/>
    <property type="match status" value="1"/>
</dbReference>
<evidence type="ECO:0000256" key="1">
    <source>
        <dbReference type="ARBA" id="ARBA00021364"/>
    </source>
</evidence>
<dbReference type="Proteomes" id="UP001365542">
    <property type="component" value="Unassembled WGS sequence"/>
</dbReference>
<feature type="domain" description="GS catalytic" evidence="5">
    <location>
        <begin position="595"/>
        <end position="932"/>
    </location>
</feature>
<sequence>MEYRRSTAGSSHHRSLSLPRSLNLPKSSETTGYGSNTKPLFTVASSLSELEHIIDNCPIIDHHAHPILKKAGFRTFESVGLNLLQTLSEANSDSLKDVPNTLVFHRALRILQKNFSWRTPEGIHDWDGWKRFRDHVDELLFTNECFHGLQTILLDDGLRYESTLKTHDIRWHDQFLKSPPKRIMRLETVAEELMLPGMPFEAWSSKFFAEIKSAIYNRDIAGFKSVIGYRSGLEIAPLVLSYAAKNGYEKTQEKARTTPGGKFRIIDEALNTYIITSFATEMAKAIEFGGRGKPLQFHTGLGDSDLKLKNVNPVLLQKFIDAYPTVPIVILHAGYPYTREAGYLASVYQNVYLDFGLVFPMVSQEGQESVVRQVLELTPSSKAMWSTDGNNFAERYFLATHQMREVLKKVMGEIHTKESVYTKDLSSMVTDILFNTANKLYGLGLELRIPPPLLKQKEPVAPIVEEKIIAPSSAESLKWLEKFLANHKGIEYLRLNWLDYSGILRARVVKLRHAINQLEENEDGSILGVTKATLYLLANCYMSEGGTAVGEFRLVPDMSSIRLHPHKRDGETRGKHASVMCYIQDESHEPIGICPRGILRRSLKRASEVGLSDFKMGFEIEFCMFKQTELDEGNLVPISASHTWSTSRALQNKALVILEDIDKRLSEVGIEIEQFHSEAAKGQYEIILSPLPPMMAADSLIHAREVIQWVCAKYGYRASVIPKPFDGECGSAGHMHMSFKPVDKQWSFFAGVLDKIRAVNALTLGGEMSFERVIAGYWAGGLWGCWGRQNREAPLRLVEEKKAHWEVKCMDGMANIYLAMAGVITAGTKGVAWNRQIYGEATVDPSTLSEQERTKRGITTPMLKSMDEGIDALFKADGTTPTDFSETMGQGFAEHFAAVKTAERDGLYAQFNDPATGELDVLRRRVWAAQWY</sequence>
<dbReference type="SMART" id="SM01230">
    <property type="entry name" value="Gln-synt_C"/>
    <property type="match status" value="1"/>
</dbReference>
<feature type="region of interest" description="Disordered" evidence="4">
    <location>
        <begin position="1"/>
        <end position="35"/>
    </location>
</feature>
<dbReference type="GO" id="GO:0004356">
    <property type="term" value="F:glutamine synthetase activity"/>
    <property type="evidence" value="ECO:0007669"/>
    <property type="project" value="InterPro"/>
</dbReference>
<dbReference type="InterPro" id="IPR036651">
    <property type="entry name" value="Gln_synt_N_sf"/>
</dbReference>
<evidence type="ECO:0000256" key="2">
    <source>
        <dbReference type="PROSITE-ProRule" id="PRU01331"/>
    </source>
</evidence>
<organism evidence="6 7">
    <name type="scientific">Orbilia ellipsospora</name>
    <dbReference type="NCBI Taxonomy" id="2528407"/>
    <lineage>
        <taxon>Eukaryota</taxon>
        <taxon>Fungi</taxon>
        <taxon>Dikarya</taxon>
        <taxon>Ascomycota</taxon>
        <taxon>Pezizomycotina</taxon>
        <taxon>Orbiliomycetes</taxon>
        <taxon>Orbiliales</taxon>
        <taxon>Orbiliaceae</taxon>
        <taxon>Orbilia</taxon>
    </lineage>
</organism>
<dbReference type="AlphaFoldDB" id="A0AAV9XNT5"/>
<dbReference type="Gene3D" id="3.30.590.10">
    <property type="entry name" value="Glutamine synthetase/guanido kinase, catalytic domain"/>
    <property type="match status" value="1"/>
</dbReference>
<dbReference type="PANTHER" id="PTHR43383">
    <property type="entry name" value="NODULIN 6"/>
    <property type="match status" value="1"/>
</dbReference>
<evidence type="ECO:0000313" key="7">
    <source>
        <dbReference type="Proteomes" id="UP001365542"/>
    </source>
</evidence>
<protein>
    <recommendedName>
        <fullName evidence="1">Glutamine synthetase</fullName>
    </recommendedName>
</protein>
<dbReference type="Gene3D" id="3.20.20.140">
    <property type="entry name" value="Metal-dependent hydrolases"/>
    <property type="match status" value="1"/>
</dbReference>
<dbReference type="Pfam" id="PF00120">
    <property type="entry name" value="Gln-synt_C"/>
    <property type="match status" value="1"/>
</dbReference>
<evidence type="ECO:0000256" key="4">
    <source>
        <dbReference type="SAM" id="MobiDB-lite"/>
    </source>
</evidence>
<accession>A0AAV9XNT5</accession>
<dbReference type="Pfam" id="PF04909">
    <property type="entry name" value="Amidohydro_2"/>
    <property type="match status" value="1"/>
</dbReference>
<dbReference type="EMBL" id="JAVHJO010000001">
    <property type="protein sequence ID" value="KAK6543658.1"/>
    <property type="molecule type" value="Genomic_DNA"/>
</dbReference>
<dbReference type="GO" id="GO:0006542">
    <property type="term" value="P:glutamine biosynthetic process"/>
    <property type="evidence" value="ECO:0007669"/>
    <property type="project" value="InterPro"/>
</dbReference>
<dbReference type="SUPFAM" id="SSF54368">
    <property type="entry name" value="Glutamine synthetase, N-terminal domain"/>
    <property type="match status" value="1"/>
</dbReference>
<dbReference type="Gene3D" id="3.10.20.70">
    <property type="entry name" value="Glutamine synthetase, N-terminal domain"/>
    <property type="match status" value="1"/>
</dbReference>
<dbReference type="SUPFAM" id="SSF55931">
    <property type="entry name" value="Glutamine synthetase/guanido kinase"/>
    <property type="match status" value="1"/>
</dbReference>
<evidence type="ECO:0000259" key="5">
    <source>
        <dbReference type="PROSITE" id="PS51987"/>
    </source>
</evidence>